<sequence>MSPPPLNDDVLRHILSYLHGRDALHAALCSKRMRDLALPRVPVLAHVRSPDDLRRTCAYMLAGTQPRAHFLEDLLIDLQVFDYPKHEDAQAPLPASDYWDFSQAPLIGDLLAHAPRLRALELERLHPLFVCSSSSTLSISPPVSTTIFAATEAKSGASTQRGAQSLSLLSLNDDVLSEIVFYLRDIDAINVAHSSKRLYCLAIAAVLRVVRCKDLVQLARFHRCMLSGPESSKSRAHHLRALLVGTWSPYYRPIGYRDELTIDTDEGELAHLDGLFAILGVALHLRRLSWVGASWDPDLLDHLGYSARLRTALASLSNLRDLELSQVTDREVAALPSLPTLEVFTLTYQMARWTVDFSTTPYVIPPPHLILRTESGRWATYDMALTRGFQSCSVLIEALRRMPRLRELALCNFYPGEAVESLVREPWYLGASFPTVSKLSLLQVAASSILLIDLFSGLSHLFVDILEPERRGHAVVQPVITTSRRWPPLQSLSITTRDLELCGIERLNTVRTLYSRDLSSHDAKVQPGSFVRALSHLSPVHITRHWRFLVEEYLTPACGFWTGLHAYPPGLRSLDLVVWAKHNCIENAWHRIVPRKLAGLALAEEERANIRGGVAQQRTPAHLAVMDTTIKAEEDRTGSLRLRRGEERRAAAAAARTHAHGVAESPLTRCVAFLLALDEADARATPAESHCVVGTQTRKRSTQQTQNEEVINIIPPKCTPPSPFTVSSFQ</sequence>
<dbReference type="OrthoDB" id="2736077at2759"/>
<proteinExistence type="predicted"/>
<dbReference type="SUPFAM" id="SSF81383">
    <property type="entry name" value="F-box domain"/>
    <property type="match status" value="1"/>
</dbReference>
<dbReference type="InterPro" id="IPR032675">
    <property type="entry name" value="LRR_dom_sf"/>
</dbReference>
<evidence type="ECO:0000313" key="2">
    <source>
        <dbReference type="EMBL" id="CDO71786.1"/>
    </source>
</evidence>
<dbReference type="HOGENOM" id="CLU_379527_0_0_1"/>
<dbReference type="Pfam" id="PF00646">
    <property type="entry name" value="F-box"/>
    <property type="match status" value="1"/>
</dbReference>
<accession>A0A060SC64</accession>
<protein>
    <recommendedName>
        <fullName evidence="1">F-box domain-containing protein</fullName>
    </recommendedName>
</protein>
<evidence type="ECO:0000313" key="3">
    <source>
        <dbReference type="Proteomes" id="UP000029665"/>
    </source>
</evidence>
<comment type="caution">
    <text evidence="2">The sequence shown here is derived from an EMBL/GenBank/DDBJ whole genome shotgun (WGS) entry which is preliminary data.</text>
</comment>
<keyword evidence="3" id="KW-1185">Reference proteome</keyword>
<dbReference type="STRING" id="5643.A0A060SC64"/>
<dbReference type="CDD" id="cd09917">
    <property type="entry name" value="F-box_SF"/>
    <property type="match status" value="1"/>
</dbReference>
<evidence type="ECO:0000259" key="1">
    <source>
        <dbReference type="Pfam" id="PF00646"/>
    </source>
</evidence>
<dbReference type="EMBL" id="CCBP010000107">
    <property type="protein sequence ID" value="CDO71786.1"/>
    <property type="molecule type" value="Genomic_DNA"/>
</dbReference>
<feature type="domain" description="F-box" evidence="1">
    <location>
        <begin position="6"/>
        <end position="37"/>
    </location>
</feature>
<reference evidence="2" key="1">
    <citation type="submission" date="2014-01" db="EMBL/GenBank/DDBJ databases">
        <title>The genome of the white-rot fungus Pycnoporus cinnabarinus: a basidiomycete model with a versatile arsenal for lignocellulosic biomass breakdown.</title>
        <authorList>
            <person name="Levasseur A."/>
            <person name="Lomascolo A."/>
            <person name="Ruiz-Duenas F.J."/>
            <person name="Uzan E."/>
            <person name="Piumi F."/>
            <person name="Kues U."/>
            <person name="Ram A.F.J."/>
            <person name="Murat C."/>
            <person name="Haon M."/>
            <person name="Benoit I."/>
            <person name="Arfi Y."/>
            <person name="Chevret D."/>
            <person name="Drula E."/>
            <person name="Kwon M.J."/>
            <person name="Gouret P."/>
            <person name="Lesage-Meessen L."/>
            <person name="Lombard V."/>
            <person name="Mariette J."/>
            <person name="Noirot C."/>
            <person name="Park J."/>
            <person name="Patyshakuliyeva A."/>
            <person name="Wieneger R.A.B."/>
            <person name="Wosten H.A.B."/>
            <person name="Martin F."/>
            <person name="Coutinho P.M."/>
            <person name="de Vries R."/>
            <person name="Martinez A.T."/>
            <person name="Klopp C."/>
            <person name="Pontarotti P."/>
            <person name="Henrissat B."/>
            <person name="Record E."/>
        </authorList>
    </citation>
    <scope>NUCLEOTIDE SEQUENCE [LARGE SCALE GENOMIC DNA]</scope>
    <source>
        <strain evidence="2">BRFM137</strain>
    </source>
</reference>
<name>A0A060SC64_PYCCI</name>
<dbReference type="AlphaFoldDB" id="A0A060SC64"/>
<gene>
    <name evidence="2" type="ORF">BN946_scf184939.g10</name>
</gene>
<dbReference type="InterPro" id="IPR001810">
    <property type="entry name" value="F-box_dom"/>
</dbReference>
<organism evidence="2 3">
    <name type="scientific">Pycnoporus cinnabarinus</name>
    <name type="common">Cinnabar-red polypore</name>
    <name type="synonym">Trametes cinnabarina</name>
    <dbReference type="NCBI Taxonomy" id="5643"/>
    <lineage>
        <taxon>Eukaryota</taxon>
        <taxon>Fungi</taxon>
        <taxon>Dikarya</taxon>
        <taxon>Basidiomycota</taxon>
        <taxon>Agaricomycotina</taxon>
        <taxon>Agaricomycetes</taxon>
        <taxon>Polyporales</taxon>
        <taxon>Polyporaceae</taxon>
        <taxon>Trametes</taxon>
    </lineage>
</organism>
<dbReference type="InterPro" id="IPR036047">
    <property type="entry name" value="F-box-like_dom_sf"/>
</dbReference>
<dbReference type="Gene3D" id="3.80.10.10">
    <property type="entry name" value="Ribonuclease Inhibitor"/>
    <property type="match status" value="1"/>
</dbReference>
<dbReference type="Proteomes" id="UP000029665">
    <property type="component" value="Unassembled WGS sequence"/>
</dbReference>